<organism evidence="18 19">
    <name type="scientific">Ceratodon purpureus</name>
    <name type="common">Fire moss</name>
    <name type="synonym">Dicranum purpureum</name>
    <dbReference type="NCBI Taxonomy" id="3225"/>
    <lineage>
        <taxon>Eukaryota</taxon>
        <taxon>Viridiplantae</taxon>
        <taxon>Streptophyta</taxon>
        <taxon>Embryophyta</taxon>
        <taxon>Bryophyta</taxon>
        <taxon>Bryophytina</taxon>
        <taxon>Bryopsida</taxon>
        <taxon>Dicranidae</taxon>
        <taxon>Pseudoditrichales</taxon>
        <taxon>Ditrichaceae</taxon>
        <taxon>Ceratodon</taxon>
    </lineage>
</organism>
<dbReference type="InterPro" id="IPR017907">
    <property type="entry name" value="Znf_RING_CS"/>
</dbReference>
<keyword evidence="8 14" id="KW-0833">Ubl conjugation pathway</keyword>
<gene>
    <name evidence="18" type="ORF">KC19_4G263900</name>
</gene>
<evidence type="ECO:0000256" key="15">
    <source>
        <dbReference type="SAM" id="Coils"/>
    </source>
</evidence>
<dbReference type="GO" id="GO:0061630">
    <property type="term" value="F:ubiquitin protein ligase activity"/>
    <property type="evidence" value="ECO:0007669"/>
    <property type="project" value="UniProtKB-EC"/>
</dbReference>
<evidence type="ECO:0000256" key="12">
    <source>
        <dbReference type="ARBA" id="ARBA00023242"/>
    </source>
</evidence>
<evidence type="ECO:0000256" key="8">
    <source>
        <dbReference type="ARBA" id="ARBA00022786"/>
    </source>
</evidence>
<dbReference type="SMART" id="SM00184">
    <property type="entry name" value="RING"/>
    <property type="match status" value="1"/>
</dbReference>
<dbReference type="AlphaFoldDB" id="A0A8T0IF06"/>
<evidence type="ECO:0000256" key="2">
    <source>
        <dbReference type="ARBA" id="ARBA00004123"/>
    </source>
</evidence>
<comment type="catalytic activity">
    <reaction evidence="1 14">
        <text>S-ubiquitinyl-[E2 ubiquitin-conjugating enzyme]-L-cysteine + [acceptor protein]-L-lysine = [E2 ubiquitin-conjugating enzyme]-L-cysteine + N(6)-ubiquitinyl-[acceptor protein]-L-lysine.</text>
        <dbReference type="EC" id="2.3.2.27"/>
    </reaction>
</comment>
<feature type="coiled-coil region" evidence="15">
    <location>
        <begin position="252"/>
        <end position="279"/>
    </location>
</feature>
<accession>A0A8T0IF06</accession>
<dbReference type="GO" id="GO:0033503">
    <property type="term" value="C:HULC complex"/>
    <property type="evidence" value="ECO:0007669"/>
    <property type="project" value="TreeGrafter"/>
</dbReference>
<evidence type="ECO:0000313" key="19">
    <source>
        <dbReference type="Proteomes" id="UP000822688"/>
    </source>
</evidence>
<keyword evidence="10 14" id="KW-0156">Chromatin regulator</keyword>
<keyword evidence="19" id="KW-1185">Reference proteome</keyword>
<reference evidence="18" key="1">
    <citation type="submission" date="2020-06" db="EMBL/GenBank/DDBJ databases">
        <title>WGS assembly of Ceratodon purpureus strain R40.</title>
        <authorList>
            <person name="Carey S.B."/>
            <person name="Jenkins J."/>
            <person name="Shu S."/>
            <person name="Lovell J.T."/>
            <person name="Sreedasyam A."/>
            <person name="Maumus F."/>
            <person name="Tiley G.P."/>
            <person name="Fernandez-Pozo N."/>
            <person name="Barry K."/>
            <person name="Chen C."/>
            <person name="Wang M."/>
            <person name="Lipzen A."/>
            <person name="Daum C."/>
            <person name="Saski C.A."/>
            <person name="Payton A.C."/>
            <person name="Mcbreen J.C."/>
            <person name="Conrad R.E."/>
            <person name="Kollar L.M."/>
            <person name="Olsson S."/>
            <person name="Huttunen S."/>
            <person name="Landis J.B."/>
            <person name="Wickett N.J."/>
            <person name="Johnson M.G."/>
            <person name="Rensing S.A."/>
            <person name="Grimwood J."/>
            <person name="Schmutz J."/>
            <person name="Mcdaniel S.F."/>
        </authorList>
    </citation>
    <scope>NUCLEOTIDE SEQUENCE</scope>
    <source>
        <strain evidence="18">R40</strain>
    </source>
</reference>
<evidence type="ECO:0000256" key="5">
    <source>
        <dbReference type="ARBA" id="ARBA00022679"/>
    </source>
</evidence>
<feature type="coiled-coil region" evidence="15">
    <location>
        <begin position="592"/>
        <end position="640"/>
    </location>
</feature>
<evidence type="ECO:0000256" key="13">
    <source>
        <dbReference type="PROSITE-ProRule" id="PRU00175"/>
    </source>
</evidence>
<dbReference type="GO" id="GO:0005634">
    <property type="term" value="C:nucleus"/>
    <property type="evidence" value="ECO:0007669"/>
    <property type="project" value="UniProtKB-SubCell"/>
</dbReference>
<dbReference type="EC" id="2.3.2.27" evidence="14"/>
<dbReference type="InterPro" id="IPR018957">
    <property type="entry name" value="Znf_C3HC4_RING-type"/>
</dbReference>
<evidence type="ECO:0000256" key="9">
    <source>
        <dbReference type="ARBA" id="ARBA00022833"/>
    </source>
</evidence>
<keyword evidence="6 14" id="KW-0479">Metal-binding</keyword>
<keyword evidence="11 14" id="KW-0175">Coiled coil</keyword>
<dbReference type="GO" id="GO:0016567">
    <property type="term" value="P:protein ubiquitination"/>
    <property type="evidence" value="ECO:0007669"/>
    <property type="project" value="UniProtKB-UniRule"/>
</dbReference>
<comment type="caution">
    <text evidence="18">The sequence shown here is derived from an EMBL/GenBank/DDBJ whole genome shotgun (WGS) entry which is preliminary data.</text>
</comment>
<evidence type="ECO:0000256" key="7">
    <source>
        <dbReference type="ARBA" id="ARBA00022771"/>
    </source>
</evidence>
<proteinExistence type="inferred from homology"/>
<dbReference type="EMBL" id="CM026424">
    <property type="protein sequence ID" value="KAG0581595.1"/>
    <property type="molecule type" value="Genomic_DNA"/>
</dbReference>
<dbReference type="Pfam" id="PF00097">
    <property type="entry name" value="zf-C3HC4"/>
    <property type="match status" value="1"/>
</dbReference>
<protein>
    <recommendedName>
        <fullName evidence="14">E3 ubiquitin protein ligase</fullName>
        <ecNumber evidence="14">2.3.2.27</ecNumber>
    </recommendedName>
</protein>
<evidence type="ECO:0000256" key="11">
    <source>
        <dbReference type="ARBA" id="ARBA00023054"/>
    </source>
</evidence>
<keyword evidence="7 13" id="KW-0863">Zinc-finger</keyword>
<dbReference type="PROSITE" id="PS50089">
    <property type="entry name" value="ZF_RING_2"/>
    <property type="match status" value="1"/>
</dbReference>
<feature type="coiled-coil region" evidence="15">
    <location>
        <begin position="308"/>
        <end position="403"/>
    </location>
</feature>
<dbReference type="PROSITE" id="PS00518">
    <property type="entry name" value="ZF_RING_1"/>
    <property type="match status" value="1"/>
</dbReference>
<keyword evidence="5 14" id="KW-0808">Transferase</keyword>
<dbReference type="CDD" id="cd16499">
    <property type="entry name" value="RING-HC_Bre1-like"/>
    <property type="match status" value="1"/>
</dbReference>
<evidence type="ECO:0000256" key="4">
    <source>
        <dbReference type="ARBA" id="ARBA00005555"/>
    </source>
</evidence>
<evidence type="ECO:0000313" key="18">
    <source>
        <dbReference type="EMBL" id="KAG0581595.1"/>
    </source>
</evidence>
<dbReference type="PANTHER" id="PTHR23163">
    <property type="entry name" value="RING FINGER PROTEIN-RELATED"/>
    <property type="match status" value="1"/>
</dbReference>
<feature type="coiled-coil region" evidence="15">
    <location>
        <begin position="767"/>
        <end position="815"/>
    </location>
</feature>
<comment type="similarity">
    <text evidence="4 14">Belongs to the BRE1 family.</text>
</comment>
<dbReference type="Gene3D" id="3.30.40.10">
    <property type="entry name" value="Zinc/RING finger domain, C3HC4 (zinc finger)"/>
    <property type="match status" value="1"/>
</dbReference>
<evidence type="ECO:0000256" key="3">
    <source>
        <dbReference type="ARBA" id="ARBA00004906"/>
    </source>
</evidence>
<feature type="coiled-coil region" evidence="15">
    <location>
        <begin position="704"/>
        <end position="731"/>
    </location>
</feature>
<dbReference type="PANTHER" id="PTHR23163:SF0">
    <property type="entry name" value="E3 UBIQUITIN-PROTEIN LIGASE BRE1"/>
    <property type="match status" value="1"/>
</dbReference>
<dbReference type="InterPro" id="IPR013083">
    <property type="entry name" value="Znf_RING/FYVE/PHD"/>
</dbReference>
<evidence type="ECO:0000256" key="10">
    <source>
        <dbReference type="ARBA" id="ARBA00022853"/>
    </source>
</evidence>
<dbReference type="InterPro" id="IPR013956">
    <property type="entry name" value="E3_ubiquit_lig_Bre1"/>
</dbReference>
<sequence length="890" mass="100422">MGSTEESERKRRHLNPHHPASPPLKKPAITSASDEKKVDPAMLQYQNHKLAQQLDHQRSEIGALESKCSQFKIKQASYDDTLITVNRAWNQLVDDLEFLAVRANATSNGLRVLEPLSANKERAGPAVPPEETFLQRLLEKGATESSNGEESSNVSAVEAGLASRKAATMKTLKCLLQAIDFQRSKNDELSASLRNIVSPHEAARVLEKANEELCTEISRIRGVMDALHLKHKEMSAEIGTTRDLQAKDQSEIKRLAGELEETAAELEMCKRKLATLRSQKDAAAIVPPTLGAGHLGVKTEGGDRVSGSDKVSREARELEAALEQTKTLASRRLNELQEALQSKLNLSQRLQQMQDALLDEHRILSSRPYLVLNDQAQFLKGEVERYRGLVDKLQSERDAMTRREKEVLLKAEAGEAARRASAIADARAAELETKLQECMADRDTLQFRLEEAGQSSGRKDSVPELQVMISTLHKEMGMMQTQLSKFKEAACEVNSLRAEIHSLAGVLERKTMECARLSDQYVAQVADLTALKLEVESLRQSDQELQLILEMYERESTDPRSMIDLQQDHCRTLVQVDRLKRALDEHGLELRVKAANEAEAACEQRLAAAEAEIAEHRHRLDDSERVAMELRETLKSKSEEGDAYITEIETIGQAYEEMQTQNLRLLHQITERDDYNTQLVAESLKAKQLQASLRAEKHVLVSRVQHANATAENHNQRVSQLEDKVRSYIEQIGKVMDDGRQHSSSLDTLRRKTAETEKELLSTKTALEVANRRIEDRGHKLAEAQQQLDKERFEKRRVEDELEALNSKLTRLRSHHEGGPAVERLQEEIKEYKAILKCSVCHDRPKEVVITKCFHLFCGPCIQRNLEIRHRKCPGCGIPFGQSDVRNVYI</sequence>
<evidence type="ECO:0000259" key="17">
    <source>
        <dbReference type="PROSITE" id="PS50089"/>
    </source>
</evidence>
<evidence type="ECO:0000256" key="1">
    <source>
        <dbReference type="ARBA" id="ARBA00000900"/>
    </source>
</evidence>
<feature type="domain" description="RING-type" evidence="17">
    <location>
        <begin position="838"/>
        <end position="876"/>
    </location>
</feature>
<dbReference type="InterPro" id="IPR001841">
    <property type="entry name" value="Znf_RING"/>
</dbReference>
<dbReference type="SUPFAM" id="SSF57850">
    <property type="entry name" value="RING/U-box"/>
    <property type="match status" value="1"/>
</dbReference>
<comment type="pathway">
    <text evidence="3 14">Protein modification; protein ubiquitination.</text>
</comment>
<dbReference type="GO" id="GO:0006325">
    <property type="term" value="P:chromatin organization"/>
    <property type="evidence" value="ECO:0007669"/>
    <property type="project" value="UniProtKB-KW"/>
</dbReference>
<feature type="region of interest" description="Disordered" evidence="16">
    <location>
        <begin position="1"/>
        <end position="38"/>
    </location>
</feature>
<evidence type="ECO:0000256" key="14">
    <source>
        <dbReference type="RuleBase" id="RU365038"/>
    </source>
</evidence>
<dbReference type="GO" id="GO:0008270">
    <property type="term" value="F:zinc ion binding"/>
    <property type="evidence" value="ECO:0007669"/>
    <property type="project" value="UniProtKB-KW"/>
</dbReference>
<dbReference type="Proteomes" id="UP000822688">
    <property type="component" value="Chromosome 4"/>
</dbReference>
<comment type="subcellular location">
    <subcellularLocation>
        <location evidence="2 14">Nucleus</location>
    </subcellularLocation>
</comment>
<evidence type="ECO:0000256" key="6">
    <source>
        <dbReference type="ARBA" id="ARBA00022723"/>
    </source>
</evidence>
<keyword evidence="9 14" id="KW-0862">Zinc</keyword>
<evidence type="ECO:0000256" key="16">
    <source>
        <dbReference type="SAM" id="MobiDB-lite"/>
    </source>
</evidence>
<name>A0A8T0IF06_CERPU</name>
<keyword evidence="12 14" id="KW-0539">Nucleus</keyword>